<dbReference type="PANTHER" id="PTHR11439:SF495">
    <property type="entry name" value="REVERSE TRANSCRIPTASE, RNA-DEPENDENT DNA POLYMERASE-RELATED"/>
    <property type="match status" value="1"/>
</dbReference>
<dbReference type="Proteomes" id="UP001151760">
    <property type="component" value="Unassembled WGS sequence"/>
</dbReference>
<proteinExistence type="predicted"/>
<accession>A0ABQ5I6V7</accession>
<dbReference type="PROSITE" id="PS50994">
    <property type="entry name" value="INTEGRASE"/>
    <property type="match status" value="1"/>
</dbReference>
<reference evidence="3" key="2">
    <citation type="submission" date="2022-01" db="EMBL/GenBank/DDBJ databases">
        <authorList>
            <person name="Yamashiro T."/>
            <person name="Shiraishi A."/>
            <person name="Satake H."/>
            <person name="Nakayama K."/>
        </authorList>
    </citation>
    <scope>NUCLEOTIDE SEQUENCE</scope>
</reference>
<dbReference type="InterPro" id="IPR013103">
    <property type="entry name" value="RVT_2"/>
</dbReference>
<dbReference type="PANTHER" id="PTHR11439">
    <property type="entry name" value="GAG-POL-RELATED RETROTRANSPOSON"/>
    <property type="match status" value="1"/>
</dbReference>
<dbReference type="Gene3D" id="3.30.420.10">
    <property type="entry name" value="Ribonuclease H-like superfamily/Ribonuclease H"/>
    <property type="match status" value="1"/>
</dbReference>
<dbReference type="InterPro" id="IPR036397">
    <property type="entry name" value="RNaseH_sf"/>
</dbReference>
<dbReference type="InterPro" id="IPR012337">
    <property type="entry name" value="RNaseH-like_sf"/>
</dbReference>
<dbReference type="Pfam" id="PF07727">
    <property type="entry name" value="RVT_2"/>
    <property type="match status" value="2"/>
</dbReference>
<keyword evidence="4" id="KW-1185">Reference proteome</keyword>
<feature type="non-terminal residue" evidence="3">
    <location>
        <position position="1"/>
    </location>
</feature>
<organism evidence="3 4">
    <name type="scientific">Tanacetum coccineum</name>
    <dbReference type="NCBI Taxonomy" id="301880"/>
    <lineage>
        <taxon>Eukaryota</taxon>
        <taxon>Viridiplantae</taxon>
        <taxon>Streptophyta</taxon>
        <taxon>Embryophyta</taxon>
        <taxon>Tracheophyta</taxon>
        <taxon>Spermatophyta</taxon>
        <taxon>Magnoliopsida</taxon>
        <taxon>eudicotyledons</taxon>
        <taxon>Gunneridae</taxon>
        <taxon>Pentapetalae</taxon>
        <taxon>asterids</taxon>
        <taxon>campanulids</taxon>
        <taxon>Asterales</taxon>
        <taxon>Asteraceae</taxon>
        <taxon>Asteroideae</taxon>
        <taxon>Anthemideae</taxon>
        <taxon>Anthemidinae</taxon>
        <taxon>Tanacetum</taxon>
    </lineage>
</organism>
<dbReference type="SUPFAM" id="SSF53098">
    <property type="entry name" value="Ribonuclease H-like"/>
    <property type="match status" value="1"/>
</dbReference>
<dbReference type="SUPFAM" id="SSF56672">
    <property type="entry name" value="DNA/RNA polymerases"/>
    <property type="match status" value="1"/>
</dbReference>
<dbReference type="EMBL" id="BQNB010020425">
    <property type="protein sequence ID" value="GJT95818.1"/>
    <property type="molecule type" value="Genomic_DNA"/>
</dbReference>
<reference evidence="3" key="1">
    <citation type="journal article" date="2022" name="Int. J. Mol. Sci.">
        <title>Draft Genome of Tanacetum Coccineum: Genomic Comparison of Closely Related Tanacetum-Family Plants.</title>
        <authorList>
            <person name="Yamashiro T."/>
            <person name="Shiraishi A."/>
            <person name="Nakayama K."/>
            <person name="Satake H."/>
        </authorList>
    </citation>
    <scope>NUCLEOTIDE SEQUENCE</scope>
</reference>
<dbReference type="InterPro" id="IPR001584">
    <property type="entry name" value="Integrase_cat-core"/>
</dbReference>
<dbReference type="InterPro" id="IPR043502">
    <property type="entry name" value="DNA/RNA_pol_sf"/>
</dbReference>
<feature type="region of interest" description="Disordered" evidence="1">
    <location>
        <begin position="63"/>
        <end position="87"/>
    </location>
</feature>
<dbReference type="InterPro" id="IPR057670">
    <property type="entry name" value="SH3_retrovirus"/>
</dbReference>
<gene>
    <name evidence="3" type="ORF">Tco_1091336</name>
</gene>
<feature type="compositionally biased region" description="Basic residues" evidence="1">
    <location>
        <begin position="63"/>
        <end position="72"/>
    </location>
</feature>
<evidence type="ECO:0000313" key="3">
    <source>
        <dbReference type="EMBL" id="GJT95818.1"/>
    </source>
</evidence>
<evidence type="ECO:0000256" key="1">
    <source>
        <dbReference type="SAM" id="MobiDB-lite"/>
    </source>
</evidence>
<sequence length="895" mass="102076">YEVKVVIGFRQKPSPKKTPMILKPFMECKYCGFNDHHSDHYKFHPGCEVCGSIAHEAFDCPKKHPNSRRPRIAYRQSESTKKYSNESGPKVVFGDDYSGDTEGYGSVNCNGITFTRVAYVNGLKHNLISIKLVRKGSITEHLSKLRDHFPSKNEYSRYTWIFFLKKKSDAADCIMSFIRKIETLNEVRVKELRSDNGTEFKNHKLEEFCDKKGISHNFSSPCTPEQNGVAERRNRTLIEAARIMLNSAKLPKQFWGEAVNTACYTQNRSIIVKRHGKTSYDVFRGRSPDISYFHVFGCPVHIHNHMDHLGKFDEKADDGFFLGYSLVAKAFRVFNIRRQEMEETVHVTFSEDDEFLKPRSEVTQWPGNTGHPSNPVPQDRWSREKHIELVNIIGEPLAGITTRSRIRDSDVVSASECLYVNYLSEMDPKKLFEALEEEGWIIAMQKELNQFERNNVWTLVPKPHGKTIIGTKWIWKNKMDENGIVNKNNTRLVAQGYNQQEGIDYEETFAPVARLKAIRIFLAYAAYMGFMVEYPNHVCKLDKALYGLKQAPGMKLFQNFLFSTSLSEIYVDDIIFGSTNSKLNKQFGKLMTKKYEMSMMGELTYFLSFQIKQDFKGISICLEKYVKDLLKKYDLADCASVKCPMLPPNNLGPDESGVSVNETLFRGMIGSLMYLTASRPDIQFSTCLCARYQANPKESHLVAVKRIFRYLKGTPNLGLWYPKGSGFDLKAYSDSDYAGCNLDRKSTSGGCQILGGKLVCWSAKKQSSVAMSSAEAEYVAAGCCAQVLWIKSQLADYDVLYDKVPIFCDNTSVIAISNNPVLHSRTKHIDIRYHFIRDHILKGDIELHFVPTDLQLADIFTKPLAEPSFTRLVAELGMLNIEKHVSDKKKDLSDL</sequence>
<dbReference type="Pfam" id="PF25597">
    <property type="entry name" value="SH3_retrovirus"/>
    <property type="match status" value="1"/>
</dbReference>
<protein>
    <submittedName>
        <fullName evidence="3">Retrovirus-related pol polyprotein from transposon TNT 1-94</fullName>
    </submittedName>
</protein>
<evidence type="ECO:0000313" key="4">
    <source>
        <dbReference type="Proteomes" id="UP001151760"/>
    </source>
</evidence>
<comment type="caution">
    <text evidence="3">The sequence shown here is derived from an EMBL/GenBank/DDBJ whole genome shotgun (WGS) entry which is preliminary data.</text>
</comment>
<dbReference type="CDD" id="cd09272">
    <property type="entry name" value="RNase_HI_RT_Ty1"/>
    <property type="match status" value="1"/>
</dbReference>
<evidence type="ECO:0000259" key="2">
    <source>
        <dbReference type="PROSITE" id="PS50994"/>
    </source>
</evidence>
<name>A0ABQ5I6V7_9ASTR</name>
<dbReference type="Pfam" id="PF00665">
    <property type="entry name" value="rve"/>
    <property type="match status" value="1"/>
</dbReference>
<feature type="domain" description="Integrase catalytic" evidence="2">
    <location>
        <begin position="155"/>
        <end position="287"/>
    </location>
</feature>